<dbReference type="EMBL" id="JAMFTQ010000003">
    <property type="protein sequence ID" value="MCP1387269.1"/>
    <property type="molecule type" value="Genomic_DNA"/>
</dbReference>
<evidence type="ECO:0000256" key="9">
    <source>
        <dbReference type="SAM" id="Phobius"/>
    </source>
</evidence>
<feature type="compositionally biased region" description="Low complexity" evidence="8">
    <location>
        <begin position="395"/>
        <end position="408"/>
    </location>
</feature>
<feature type="compositionally biased region" description="Low complexity" evidence="8">
    <location>
        <begin position="430"/>
        <end position="458"/>
    </location>
</feature>
<dbReference type="InterPro" id="IPR011014">
    <property type="entry name" value="MscS_channel_TM-2"/>
</dbReference>
<keyword evidence="12" id="KW-1185">Reference proteome</keyword>
<evidence type="ECO:0000256" key="5">
    <source>
        <dbReference type="ARBA" id="ARBA00022692"/>
    </source>
</evidence>
<dbReference type="PANTHER" id="PTHR30460">
    <property type="entry name" value="MODERATE CONDUCTANCE MECHANOSENSITIVE CHANNEL YBIO"/>
    <property type="match status" value="1"/>
</dbReference>
<keyword evidence="5 9" id="KW-0812">Transmembrane</keyword>
<dbReference type="Proteomes" id="UP001204000">
    <property type="component" value="Unassembled WGS sequence"/>
</dbReference>
<evidence type="ECO:0000256" key="4">
    <source>
        <dbReference type="ARBA" id="ARBA00022475"/>
    </source>
</evidence>
<feature type="domain" description="Mechanosensitive ion channel MscS" evidence="10">
    <location>
        <begin position="110"/>
        <end position="169"/>
    </location>
</feature>
<keyword evidence="6 9" id="KW-1133">Transmembrane helix</keyword>
<evidence type="ECO:0000256" key="7">
    <source>
        <dbReference type="ARBA" id="ARBA00023136"/>
    </source>
</evidence>
<dbReference type="InterPro" id="IPR010920">
    <property type="entry name" value="LSM_dom_sf"/>
</dbReference>
<feature type="region of interest" description="Disordered" evidence="8">
    <location>
        <begin position="380"/>
        <end position="471"/>
    </location>
</feature>
<comment type="similarity">
    <text evidence="3">Belongs to the MscS (TC 1.A.23) family.</text>
</comment>
<feature type="transmembrane region" description="Helical" evidence="9">
    <location>
        <begin position="59"/>
        <end position="82"/>
    </location>
</feature>
<protein>
    <submittedName>
        <fullName evidence="11">Mechanosensitive ion channel family protein</fullName>
    </submittedName>
</protein>
<comment type="subcellular location">
    <subcellularLocation>
        <location evidence="2">Cell membrane</location>
    </subcellularLocation>
    <subcellularLocation>
        <location evidence="1">Membrane</location>
        <topology evidence="1">Multi-pass membrane protein</topology>
    </subcellularLocation>
</comment>
<gene>
    <name evidence="11" type="ORF">M5J20_03580</name>
</gene>
<name>A0ABT1FZR6_9CORY</name>
<evidence type="ECO:0000256" key="2">
    <source>
        <dbReference type="ARBA" id="ARBA00004236"/>
    </source>
</evidence>
<dbReference type="Pfam" id="PF00924">
    <property type="entry name" value="MS_channel_2nd"/>
    <property type="match status" value="1"/>
</dbReference>
<reference evidence="11" key="1">
    <citation type="submission" date="2022-05" db="EMBL/GenBank/DDBJ databases">
        <title>Corynebacterium sp. TA-R-1 sp. nov., isolated from human feces.</title>
        <authorList>
            <person name="Shamsuzzaman M."/>
            <person name="Dahal R.H."/>
        </authorList>
    </citation>
    <scope>NUCLEOTIDE SEQUENCE</scope>
    <source>
        <strain evidence="11">TA-R-1</strain>
    </source>
</reference>
<dbReference type="InterPro" id="IPR006685">
    <property type="entry name" value="MscS_channel_2nd"/>
</dbReference>
<comment type="caution">
    <text evidence="11">The sequence shown here is derived from an EMBL/GenBank/DDBJ whole genome shotgun (WGS) entry which is preliminary data.</text>
</comment>
<evidence type="ECO:0000259" key="10">
    <source>
        <dbReference type="Pfam" id="PF00924"/>
    </source>
</evidence>
<sequence length="471" mass="50953">MPFAYIFQEVWRWFADTGINLVLLVLMALLVPRAGRFTKRVLGRRVRESADPNEGKSQLAVAGVGVYIIQLIAYFLIFIFILQQLGFSLAGAAIPATVASAAIGFGAQSIIADFLAGFFILTEKQYGVGDNVTFKGNGLDINGDVIQITMRATQIRTLNQATVTVPNSAARIYINQSNYWVNALVVMPVPLDGSESAEHAIERAERATRRAISRPEIHEKVIGELQVHPAVEVNPPTAAGLPWTVDMRFMVRVEPLSQWMVERAIRIAILDEFWEEYGRPPALFPLADASKQTTPLPAAPGIDPEAYPPTERMEPVVAKPKPADDPAVETEGVADTAEDAETDEQAPKTVFDGLMRVSTMWLLVAFGVALLVRGMTLDPDSESANAGVLAPPPRTAVTTTAEETSVGTRPAPVPESATSPEPSPQPTPRSENTATSEPTPTTTGETTTATSTESKNATQNLDPVRGRERLD</sequence>
<evidence type="ECO:0000256" key="6">
    <source>
        <dbReference type="ARBA" id="ARBA00022989"/>
    </source>
</evidence>
<proteinExistence type="inferred from homology"/>
<dbReference type="InterPro" id="IPR023408">
    <property type="entry name" value="MscS_beta-dom_sf"/>
</dbReference>
<dbReference type="InterPro" id="IPR045276">
    <property type="entry name" value="YbiO_bact"/>
</dbReference>
<evidence type="ECO:0000256" key="3">
    <source>
        <dbReference type="ARBA" id="ARBA00008017"/>
    </source>
</evidence>
<dbReference type="PANTHER" id="PTHR30460:SF0">
    <property type="entry name" value="MODERATE CONDUCTANCE MECHANOSENSITIVE CHANNEL YBIO"/>
    <property type="match status" value="1"/>
</dbReference>
<dbReference type="SUPFAM" id="SSF82861">
    <property type="entry name" value="Mechanosensitive channel protein MscS (YggB), transmembrane region"/>
    <property type="match status" value="1"/>
</dbReference>
<organism evidence="11 12">
    <name type="scientific">Corynebacterium stercoris</name>
    <dbReference type="NCBI Taxonomy" id="2943490"/>
    <lineage>
        <taxon>Bacteria</taxon>
        <taxon>Bacillati</taxon>
        <taxon>Actinomycetota</taxon>
        <taxon>Actinomycetes</taxon>
        <taxon>Mycobacteriales</taxon>
        <taxon>Corynebacteriaceae</taxon>
        <taxon>Corynebacterium</taxon>
    </lineage>
</organism>
<dbReference type="RefSeq" id="WP_253576410.1">
    <property type="nucleotide sequence ID" value="NZ_JAMFTQ010000003.1"/>
</dbReference>
<evidence type="ECO:0000313" key="11">
    <source>
        <dbReference type="EMBL" id="MCP1387269.1"/>
    </source>
</evidence>
<keyword evidence="4" id="KW-1003">Cell membrane</keyword>
<evidence type="ECO:0000313" key="12">
    <source>
        <dbReference type="Proteomes" id="UP001204000"/>
    </source>
</evidence>
<dbReference type="Gene3D" id="2.30.30.60">
    <property type="match status" value="1"/>
</dbReference>
<dbReference type="Gene3D" id="1.10.287.1260">
    <property type="match status" value="1"/>
</dbReference>
<evidence type="ECO:0000256" key="1">
    <source>
        <dbReference type="ARBA" id="ARBA00004141"/>
    </source>
</evidence>
<feature type="transmembrane region" description="Helical" evidence="9">
    <location>
        <begin position="94"/>
        <end position="121"/>
    </location>
</feature>
<evidence type="ECO:0000256" key="8">
    <source>
        <dbReference type="SAM" id="MobiDB-lite"/>
    </source>
</evidence>
<dbReference type="SUPFAM" id="SSF50182">
    <property type="entry name" value="Sm-like ribonucleoproteins"/>
    <property type="match status" value="1"/>
</dbReference>
<keyword evidence="7 9" id="KW-0472">Membrane</keyword>
<feature type="region of interest" description="Disordered" evidence="8">
    <location>
        <begin position="316"/>
        <end position="345"/>
    </location>
</feature>
<accession>A0ABT1FZR6</accession>
<feature type="transmembrane region" description="Helical" evidence="9">
    <location>
        <begin position="18"/>
        <end position="38"/>
    </location>
</feature>